<dbReference type="GO" id="GO:0005507">
    <property type="term" value="F:copper ion binding"/>
    <property type="evidence" value="ECO:0007669"/>
    <property type="project" value="InterPro"/>
</dbReference>
<dbReference type="Proteomes" id="UP000000593">
    <property type="component" value="Chromosome 1"/>
</dbReference>
<dbReference type="GO" id="GO:0009279">
    <property type="term" value="C:cell outer membrane"/>
    <property type="evidence" value="ECO:0007669"/>
    <property type="project" value="InterPro"/>
</dbReference>
<sequence length="309" mass="34942">MKNLHLIIDRNTARSKQAVSQYLTTGLVSATAALVLSLNTYAAMDESHDMKKIGHDMSPMSMQGGSAPDNARDPDAYSGGYTLDSAPYAITGQDKLSFADEHSRWFVSFDRLEYAYSKDNERLNYDGRLVWGRDYNKVILTSEGKVDNSKLREASTELLWSHAVDTFWDGQIGVRYDSGDEKDQTWLTAGFQGLAPYWFEIDAKASVSTEGQTALDIEAEYELLLTQRLILQPRLEMSIYGKDDAERGIASGFSSLATGLRLRYEFSRQFAPYVGVEWESKLGDTRELIKMEDGETEETFWLAGIRFWF</sequence>
<dbReference type="GO" id="GO:0006878">
    <property type="term" value="P:intracellular copper ion homeostasis"/>
    <property type="evidence" value="ECO:0007669"/>
    <property type="project" value="InterPro"/>
</dbReference>
<feature type="region of interest" description="Disordered" evidence="1">
    <location>
        <begin position="56"/>
        <end position="76"/>
    </location>
</feature>
<evidence type="ECO:0000313" key="3">
    <source>
        <dbReference type="EMBL" id="CAG19393.1"/>
    </source>
</evidence>
<keyword evidence="2" id="KW-0812">Transmembrane</keyword>
<dbReference type="AlphaFoldDB" id="Q6LTI3"/>
<dbReference type="Pfam" id="PF05275">
    <property type="entry name" value="CopB"/>
    <property type="match status" value="1"/>
</dbReference>
<dbReference type="InterPro" id="IPR007939">
    <property type="entry name" value="Cu-R_B_prcur"/>
</dbReference>
<evidence type="ECO:0000256" key="1">
    <source>
        <dbReference type="SAM" id="MobiDB-lite"/>
    </source>
</evidence>
<keyword evidence="2" id="KW-0472">Membrane</keyword>
<feature type="transmembrane region" description="Helical" evidence="2">
    <location>
        <begin position="21"/>
        <end position="42"/>
    </location>
</feature>
<dbReference type="HOGENOM" id="CLU_042913_1_0_6"/>
<dbReference type="STRING" id="298386.PBPRA0982"/>
<gene>
    <name evidence="3" type="primary">BPP4108</name>
    <name evidence="3" type="ordered locus">PBPRA0982</name>
</gene>
<keyword evidence="2" id="KW-1133">Transmembrane helix</keyword>
<proteinExistence type="predicted"/>
<dbReference type="KEGG" id="ppr:PBPRA0982"/>
<keyword evidence="4" id="KW-1185">Reference proteome</keyword>
<dbReference type="EMBL" id="CR378666">
    <property type="protein sequence ID" value="CAG19393.1"/>
    <property type="molecule type" value="Genomic_DNA"/>
</dbReference>
<accession>Q6LTI3</accession>
<dbReference type="eggNOG" id="COG3667">
    <property type="taxonomic scope" value="Bacteria"/>
</dbReference>
<reference evidence="4" key="1">
    <citation type="journal article" date="2005" name="Science">
        <title>Life at depth: Photobacterium profundum genome sequence and expression analysis.</title>
        <authorList>
            <person name="Vezzi A."/>
            <person name="Campanaro S."/>
            <person name="D'Angelo M."/>
            <person name="Simonato F."/>
            <person name="Vitulo N."/>
            <person name="Lauro F.M."/>
            <person name="Cestaro A."/>
            <person name="Malacrida G."/>
            <person name="Simionati B."/>
            <person name="Cannata N."/>
            <person name="Romualdi C."/>
            <person name="Bartlett D.H."/>
            <person name="Valle G."/>
        </authorList>
    </citation>
    <scope>NUCLEOTIDE SEQUENCE [LARGE SCALE GENOMIC DNA]</scope>
    <source>
        <strain evidence="4">ATCC BAA-1253 / SS9</strain>
    </source>
</reference>
<organism evidence="3 4">
    <name type="scientific">Photobacterium profundum (strain SS9)</name>
    <dbReference type="NCBI Taxonomy" id="298386"/>
    <lineage>
        <taxon>Bacteria</taxon>
        <taxon>Pseudomonadati</taxon>
        <taxon>Pseudomonadota</taxon>
        <taxon>Gammaproteobacteria</taxon>
        <taxon>Vibrionales</taxon>
        <taxon>Vibrionaceae</taxon>
        <taxon>Photobacterium</taxon>
    </lineage>
</organism>
<protein>
    <submittedName>
        <fullName evidence="3">Hypothetical copper resistance protein B</fullName>
    </submittedName>
</protein>
<evidence type="ECO:0000256" key="2">
    <source>
        <dbReference type="SAM" id="Phobius"/>
    </source>
</evidence>
<name>Q6LTI3_PHOPR</name>
<dbReference type="RefSeq" id="WP_011217727.1">
    <property type="nucleotide sequence ID" value="NC_006370.1"/>
</dbReference>
<evidence type="ECO:0000313" key="4">
    <source>
        <dbReference type="Proteomes" id="UP000000593"/>
    </source>
</evidence>